<reference evidence="3" key="1">
    <citation type="submission" date="2022-08" db="EMBL/GenBank/DDBJ databases">
        <authorList>
            <consortium name="DOE Joint Genome Institute"/>
            <person name="Min B."/>
            <person name="Riley R."/>
            <person name="Sierra-Patev S."/>
            <person name="Naranjo-Ortiz M."/>
            <person name="Looney B."/>
            <person name="Konkel Z."/>
            <person name="Slot J.C."/>
            <person name="Sakamoto Y."/>
            <person name="Steenwyk J.L."/>
            <person name="Rokas A."/>
            <person name="Carro J."/>
            <person name="Camarero S."/>
            <person name="Ferreira P."/>
            <person name="Molpeceres G."/>
            <person name="Ruiz-Duenas F.J."/>
            <person name="Serrano A."/>
            <person name="Henrissat B."/>
            <person name="Drula E."/>
            <person name="Hughes K.W."/>
            <person name="Mata J.L."/>
            <person name="Ishikawa N.K."/>
            <person name="Vargas-Isla R."/>
            <person name="Ushijima S."/>
            <person name="Smith C.A."/>
            <person name="Ahrendt S."/>
            <person name="Andreopoulos W."/>
            <person name="He G."/>
            <person name="Labutti K."/>
            <person name="Lipzen A."/>
            <person name="Ng V."/>
            <person name="Sandor L."/>
            <person name="Barry K."/>
            <person name="Martinez A.T."/>
            <person name="Xiao Y."/>
            <person name="Gibbons J.G."/>
            <person name="Terashima K."/>
            <person name="Hibbett D.S."/>
            <person name="Grigoriev I.V."/>
        </authorList>
    </citation>
    <scope>NUCLEOTIDE SEQUENCE</scope>
    <source>
        <strain evidence="3">TFB9207</strain>
    </source>
</reference>
<feature type="transmembrane region" description="Helical" evidence="1">
    <location>
        <begin position="149"/>
        <end position="170"/>
    </location>
</feature>
<feature type="signal peptide" evidence="2">
    <location>
        <begin position="1"/>
        <end position="19"/>
    </location>
</feature>
<evidence type="ECO:0000313" key="4">
    <source>
        <dbReference type="Proteomes" id="UP001163846"/>
    </source>
</evidence>
<keyword evidence="2" id="KW-0732">Signal</keyword>
<evidence type="ECO:0000256" key="2">
    <source>
        <dbReference type="SAM" id="SignalP"/>
    </source>
</evidence>
<dbReference type="Proteomes" id="UP001163846">
    <property type="component" value="Unassembled WGS sequence"/>
</dbReference>
<feature type="transmembrane region" description="Helical" evidence="1">
    <location>
        <begin position="104"/>
        <end position="128"/>
    </location>
</feature>
<comment type="caution">
    <text evidence="3">The sequence shown here is derived from an EMBL/GenBank/DDBJ whole genome shotgun (WGS) entry which is preliminary data.</text>
</comment>
<keyword evidence="1" id="KW-0812">Transmembrane</keyword>
<dbReference type="EMBL" id="MU806004">
    <property type="protein sequence ID" value="KAJ3842464.1"/>
    <property type="molecule type" value="Genomic_DNA"/>
</dbReference>
<accession>A0AA38PGH4</accession>
<proteinExistence type="predicted"/>
<keyword evidence="4" id="KW-1185">Reference proteome</keyword>
<sequence length="213" mass="23591">MFMLGWVWWCISYFALVGQQTGAHCPAFGYCLVQAAMIYAGPPANACATLAILLELYLSIRATFAQATRNCRWKHRYGVIHPEQVQRSETGMHCNIADVIPSSISAILVAIFSIVMLCFEFKTFIILYKNWLVNRQSRTPKQNVLPTGMIVRVSLFSFLPILALVLSILAATSTRSSETEQVISAIVTASLSGAAALIFGTQRDLLRAMFCMI</sequence>
<dbReference type="AlphaFoldDB" id="A0AA38PGH4"/>
<feature type="chain" id="PRO_5041269003" evidence="2">
    <location>
        <begin position="20"/>
        <end position="213"/>
    </location>
</feature>
<feature type="transmembrane region" description="Helical" evidence="1">
    <location>
        <begin position="182"/>
        <end position="200"/>
    </location>
</feature>
<protein>
    <submittedName>
        <fullName evidence="3">Uncharacterized protein</fullName>
    </submittedName>
</protein>
<evidence type="ECO:0000313" key="3">
    <source>
        <dbReference type="EMBL" id="KAJ3842464.1"/>
    </source>
</evidence>
<gene>
    <name evidence="3" type="ORF">F5878DRAFT_391359</name>
</gene>
<keyword evidence="1" id="KW-1133">Transmembrane helix</keyword>
<name>A0AA38PGH4_9AGAR</name>
<keyword evidence="1" id="KW-0472">Membrane</keyword>
<evidence type="ECO:0000256" key="1">
    <source>
        <dbReference type="SAM" id="Phobius"/>
    </source>
</evidence>
<organism evidence="3 4">
    <name type="scientific">Lentinula raphanica</name>
    <dbReference type="NCBI Taxonomy" id="153919"/>
    <lineage>
        <taxon>Eukaryota</taxon>
        <taxon>Fungi</taxon>
        <taxon>Dikarya</taxon>
        <taxon>Basidiomycota</taxon>
        <taxon>Agaricomycotina</taxon>
        <taxon>Agaricomycetes</taxon>
        <taxon>Agaricomycetidae</taxon>
        <taxon>Agaricales</taxon>
        <taxon>Marasmiineae</taxon>
        <taxon>Omphalotaceae</taxon>
        <taxon>Lentinula</taxon>
    </lineage>
</organism>